<comment type="caution">
    <text evidence="2">The sequence shown here is derived from an EMBL/GenBank/DDBJ whole genome shotgun (WGS) entry which is preliminary data.</text>
</comment>
<dbReference type="AlphaFoldDB" id="A0A090MTC1"/>
<protein>
    <submittedName>
        <fullName evidence="2">Uncharacterized protein</fullName>
    </submittedName>
</protein>
<evidence type="ECO:0000313" key="2">
    <source>
        <dbReference type="EMBL" id="CEG09422.1"/>
    </source>
</evidence>
<feature type="region of interest" description="Disordered" evidence="1">
    <location>
        <begin position="1"/>
        <end position="28"/>
    </location>
</feature>
<sequence length="112" mass="11981">MSCAPRDSLRTRRPKATSGSTISGIAASTKPDSLGLDTTIIAAAPTNNTRLRNAMDTDAPTADLIWVVSAVSRETSSPLWAVSKKDGDSRVRCLNTSLRRSATMRSPMVMTK</sequence>
<name>A0A090MTC1_AFIFE</name>
<keyword evidence="3" id="KW-1185">Reference proteome</keyword>
<organism evidence="2 3">
    <name type="scientific">Afipia felis</name>
    <name type="common">Cat scratch disease bacillus</name>
    <dbReference type="NCBI Taxonomy" id="1035"/>
    <lineage>
        <taxon>Bacteria</taxon>
        <taxon>Pseudomonadati</taxon>
        <taxon>Pseudomonadota</taxon>
        <taxon>Alphaproteobacteria</taxon>
        <taxon>Hyphomicrobiales</taxon>
        <taxon>Nitrobacteraceae</taxon>
        <taxon>Afipia</taxon>
    </lineage>
</organism>
<dbReference type="Proteomes" id="UP000035762">
    <property type="component" value="Unassembled WGS sequence"/>
</dbReference>
<dbReference type="EMBL" id="CCAZ020000002">
    <property type="protein sequence ID" value="CEG09422.1"/>
    <property type="molecule type" value="Genomic_DNA"/>
</dbReference>
<reference evidence="2 3" key="1">
    <citation type="journal article" date="2014" name="Genome Announc.">
        <title>Genome Sequence of Afipia felis Strain 76713, Isolated in Hospital Water Using an Amoeba Co-Culture Procedure.</title>
        <authorList>
            <person name="Benamar S."/>
            <person name="La Scola B."/>
            <person name="Croce O."/>
        </authorList>
    </citation>
    <scope>NUCLEOTIDE SEQUENCE [LARGE SCALE GENOMIC DNA]</scope>
    <source>
        <strain evidence="2 3">76713</strain>
    </source>
</reference>
<gene>
    <name evidence="2" type="ORF">BN961_02848</name>
</gene>
<evidence type="ECO:0000256" key="1">
    <source>
        <dbReference type="SAM" id="MobiDB-lite"/>
    </source>
</evidence>
<evidence type="ECO:0000313" key="3">
    <source>
        <dbReference type="Proteomes" id="UP000035762"/>
    </source>
</evidence>
<proteinExistence type="predicted"/>
<accession>A0A090MTC1</accession>